<name>A0ABV8JQD4_9FLAO</name>
<dbReference type="RefSeq" id="WP_192461818.1">
    <property type="nucleotide sequence ID" value="NZ_JACYFJ010000002.1"/>
</dbReference>
<comment type="caution">
    <text evidence="2">The sequence shown here is derived from an EMBL/GenBank/DDBJ whole genome shotgun (WGS) entry which is preliminary data.</text>
</comment>
<evidence type="ECO:0000313" key="2">
    <source>
        <dbReference type="EMBL" id="MFC4097108.1"/>
    </source>
</evidence>
<dbReference type="Proteomes" id="UP001595814">
    <property type="component" value="Unassembled WGS sequence"/>
</dbReference>
<dbReference type="EMBL" id="JBHSAW010000010">
    <property type="protein sequence ID" value="MFC4097108.1"/>
    <property type="molecule type" value="Genomic_DNA"/>
</dbReference>
<keyword evidence="3" id="KW-1185">Reference proteome</keyword>
<accession>A0ABV8JQD4</accession>
<keyword evidence="1" id="KW-1133">Transmembrane helix</keyword>
<evidence type="ECO:0000256" key="1">
    <source>
        <dbReference type="SAM" id="Phobius"/>
    </source>
</evidence>
<proteinExistence type="predicted"/>
<keyword evidence="1" id="KW-0812">Transmembrane</keyword>
<feature type="transmembrane region" description="Helical" evidence="1">
    <location>
        <begin position="75"/>
        <end position="96"/>
    </location>
</feature>
<reference evidence="3" key="1">
    <citation type="journal article" date="2019" name="Int. J. Syst. Evol. Microbiol.">
        <title>The Global Catalogue of Microorganisms (GCM) 10K type strain sequencing project: providing services to taxonomists for standard genome sequencing and annotation.</title>
        <authorList>
            <consortium name="The Broad Institute Genomics Platform"/>
            <consortium name="The Broad Institute Genome Sequencing Center for Infectious Disease"/>
            <person name="Wu L."/>
            <person name="Ma J."/>
        </authorList>
    </citation>
    <scope>NUCLEOTIDE SEQUENCE [LARGE SCALE GENOMIC DNA]</scope>
    <source>
        <strain evidence="3">CECT 7477</strain>
    </source>
</reference>
<gene>
    <name evidence="2" type="ORF">ACFOUT_14555</name>
</gene>
<organism evidence="2 3">
    <name type="scientific">Euzebyella saccharophila</name>
    <dbReference type="NCBI Taxonomy" id="679664"/>
    <lineage>
        <taxon>Bacteria</taxon>
        <taxon>Pseudomonadati</taxon>
        <taxon>Bacteroidota</taxon>
        <taxon>Flavobacteriia</taxon>
        <taxon>Flavobacteriales</taxon>
        <taxon>Flavobacteriaceae</taxon>
        <taxon>Euzebyella</taxon>
    </lineage>
</organism>
<protein>
    <submittedName>
        <fullName evidence="2">Uncharacterized protein</fullName>
    </submittedName>
</protein>
<evidence type="ECO:0000313" key="3">
    <source>
        <dbReference type="Proteomes" id="UP001595814"/>
    </source>
</evidence>
<sequence length="171" mass="19660">MDQNSKNNPFKTPENYFGSFEDRLKEKISEGQPNFPVEEGFGVPKGYFNDIHSRVIEKMEVSDPKVVKLPLFKNYYYLGASIAAVLIVALAINLGLNKKQPTFDDLAHSEIEAYFQNNDIGITSYELAEVIPVDQLEVYDIVEDQWGDEQMVDYLNENIEDFESLNLEYDE</sequence>
<keyword evidence="1" id="KW-0472">Membrane</keyword>